<feature type="compositionally biased region" description="Pro residues" evidence="2">
    <location>
        <begin position="386"/>
        <end position="397"/>
    </location>
</feature>
<accession>A0A1B6JHQ6</accession>
<organism evidence="4">
    <name type="scientific">Homalodisca liturata</name>
    <dbReference type="NCBI Taxonomy" id="320908"/>
    <lineage>
        <taxon>Eukaryota</taxon>
        <taxon>Metazoa</taxon>
        <taxon>Ecdysozoa</taxon>
        <taxon>Arthropoda</taxon>
        <taxon>Hexapoda</taxon>
        <taxon>Insecta</taxon>
        <taxon>Pterygota</taxon>
        <taxon>Neoptera</taxon>
        <taxon>Paraneoptera</taxon>
        <taxon>Hemiptera</taxon>
        <taxon>Auchenorrhyncha</taxon>
        <taxon>Membracoidea</taxon>
        <taxon>Cicadellidae</taxon>
        <taxon>Cicadellinae</taxon>
        <taxon>Proconiini</taxon>
        <taxon>Homalodisca</taxon>
    </lineage>
</organism>
<keyword evidence="1" id="KW-0862">Zinc</keyword>
<sequence>NFMERWESWASVASWFFRPEGPGSVVTTSSSTNSSTRTSAEPHFALAPTICTAIRCTVPGCTCECFTPGKLHIRYCESCSHGWVPHALDKLGFRHVFGQSPVEPVQPNVAFDIASLVLYGCQALPIRLKILLDRLFSVLQREEVLQVLRGFGWSHEDYARGYILQEPHGAVLDRWNICSPEEEPLVLQQFLRFGETRAITQQLLLHSGDARGLPRLESDIQKFIERAAGRLPTKEEDRNSRISIKPIQQLQQPRRGLSPPPAPVQAHPPMGVQHHLAATRPPPPPASPQQKQSSMSFLKLPPTGLSCTPATTSNGPIPSSPPSSISSSPISVSPLNRLQSMQPFDFRKIATGALPVKGSPERRRASETSESSPPGLMNLCVTSPNPVCPPPPPPPHPATSTAMSIYPTHRSPPGDPTGSSEFGSDDDDDDEENSHSALNLSRDAAPKLPRPNRPQHMRKTATPMKRQWGTSTLPLNLGTQLINPATGKKRVQCNVCLKTFCDKGALKIHFSAVHLREMHKCTVEGCNMMFSSRRSRNRHSANPNPKLHSPHLRRKISPHDGRSAQSHPILIPPIPPSALNPLSFGTFPLLAPTPDMRHQQAVLDLKQSLDLSLHRHEEQRRYENSSDHMDDYMMDDDDEEGIVVVGNGDDDDDLDCDTQNGDKHDGEKTKRFKLSESDMDMDEDMTSNMDSNDDSLSVVDSQSTKEENVGDNAMALSKSVRKRKNQNPTRCAIAQPIADDDGIMTDEESSNDVFQGAKREDRSSPLKEHDIPKSFESDLQPQDLTEKNSKEQENTAVNLPTRTESPLHQKVENSEVEKEDQEREVTNEEVNNIENNKNRSARNTPDHEEKLNSENNNIPIQELKHEKTEEITSSKSPSLNKTDDQLDSTNALRQLENLSQGNFGDMAMNRQHESFPMNFMMGADPPSPARSQSSSVSSGDSPSEDNGDHIYGHFQDGTFISTMDVPIDKDNPRMCTACGKMFQNHFGVKTHYQNVHLKLMHKCTVDGCNAAFPSKRSRDRHSANLNLHRKLLSTSLTDKTGSLFLENSPFSSLAANTALHNEFLSRFYADPQSMPLGPPHLPPPGMMNGDRLPPHPPIFLPPLGGLPGFPGMNNFPHLPQPMQNINGHSSGSASPISPASSPVPPHPEEDLPVPDRDGLLPCRFCHQPLQDASSLKEHYEQHHSSEMFRCSLPGCGKLFTSRRKRDSHQDSESAHQPPPTS</sequence>
<feature type="compositionally biased region" description="Basic and acidic residues" evidence="2">
    <location>
        <begin position="805"/>
        <end position="826"/>
    </location>
</feature>
<dbReference type="PROSITE" id="PS50157">
    <property type="entry name" value="ZINC_FINGER_C2H2_2"/>
    <property type="match status" value="3"/>
</dbReference>
<proteinExistence type="predicted"/>
<feature type="compositionally biased region" description="Basic and acidic residues" evidence="2">
    <location>
        <begin position="862"/>
        <end position="872"/>
    </location>
</feature>
<feature type="compositionally biased region" description="Low complexity" evidence="2">
    <location>
        <begin position="322"/>
        <end position="332"/>
    </location>
</feature>
<dbReference type="InterPro" id="IPR040436">
    <property type="entry name" value="Disconnected-like"/>
</dbReference>
<feature type="region of interest" description="Disordered" evidence="2">
    <location>
        <begin position="1112"/>
        <end position="1155"/>
    </location>
</feature>
<feature type="region of interest" description="Disordered" evidence="2">
    <location>
        <begin position="352"/>
        <end position="472"/>
    </location>
</feature>
<dbReference type="InterPro" id="IPR013087">
    <property type="entry name" value="Znf_C2H2_type"/>
</dbReference>
<feature type="compositionally biased region" description="Low complexity" evidence="2">
    <location>
        <begin position="686"/>
        <end position="702"/>
    </location>
</feature>
<dbReference type="EMBL" id="GECU01008916">
    <property type="protein sequence ID" value="JAS98790.1"/>
    <property type="molecule type" value="Transcribed_RNA"/>
</dbReference>
<feature type="domain" description="C2H2-type" evidence="3">
    <location>
        <begin position="491"/>
        <end position="519"/>
    </location>
</feature>
<dbReference type="PANTHER" id="PTHR15021">
    <property type="entry name" value="DISCONNECTED-RELATED"/>
    <property type="match status" value="1"/>
</dbReference>
<feature type="compositionally biased region" description="Basic and acidic residues" evidence="2">
    <location>
        <begin position="757"/>
        <end position="776"/>
    </location>
</feature>
<evidence type="ECO:0000256" key="1">
    <source>
        <dbReference type="PROSITE-ProRule" id="PRU00042"/>
    </source>
</evidence>
<evidence type="ECO:0000259" key="3">
    <source>
        <dbReference type="PROSITE" id="PS50157"/>
    </source>
</evidence>
<keyword evidence="1" id="KW-0479">Metal-binding</keyword>
<feature type="compositionally biased region" description="Polar residues" evidence="2">
    <location>
        <begin position="794"/>
        <end position="804"/>
    </location>
</feature>
<feature type="compositionally biased region" description="Basic and acidic residues" evidence="2">
    <location>
        <begin position="228"/>
        <end position="240"/>
    </location>
</feature>
<feature type="region of interest" description="Disordered" evidence="2">
    <location>
        <begin position="534"/>
        <end position="569"/>
    </location>
</feature>
<feature type="compositionally biased region" description="Low complexity" evidence="2">
    <location>
        <begin position="929"/>
        <end position="941"/>
    </location>
</feature>
<feature type="compositionally biased region" description="Basic and acidic residues" evidence="2">
    <location>
        <begin position="660"/>
        <end position="676"/>
    </location>
</feature>
<feature type="compositionally biased region" description="Polar residues" evidence="2">
    <location>
        <begin position="305"/>
        <end position="315"/>
    </location>
</feature>
<feature type="compositionally biased region" description="Acidic residues" evidence="2">
    <location>
        <begin position="738"/>
        <end position="750"/>
    </location>
</feature>
<evidence type="ECO:0000256" key="2">
    <source>
        <dbReference type="SAM" id="MobiDB-lite"/>
    </source>
</evidence>
<feature type="region of interest" description="Disordered" evidence="2">
    <location>
        <begin position="648"/>
        <end position="885"/>
    </location>
</feature>
<dbReference type="GO" id="GO:0006355">
    <property type="term" value="P:regulation of DNA-templated transcription"/>
    <property type="evidence" value="ECO:0007669"/>
    <property type="project" value="TreeGrafter"/>
</dbReference>
<feature type="compositionally biased region" description="Basic and acidic residues" evidence="2">
    <location>
        <begin position="784"/>
        <end position="793"/>
    </location>
</feature>
<dbReference type="AlphaFoldDB" id="A0A1B6JHQ6"/>
<reference evidence="4" key="1">
    <citation type="submission" date="2015-11" db="EMBL/GenBank/DDBJ databases">
        <title>De novo transcriptome assembly of four potential Pierce s Disease insect vectors from Arizona vineyards.</title>
        <authorList>
            <person name="Tassone E.E."/>
        </authorList>
    </citation>
    <scope>NUCLEOTIDE SEQUENCE</scope>
</reference>
<keyword evidence="1" id="KW-0863">Zinc-finger</keyword>
<feature type="compositionally biased region" description="Low complexity" evidence="2">
    <location>
        <begin position="1127"/>
        <end position="1140"/>
    </location>
</feature>
<feature type="region of interest" description="Disordered" evidence="2">
    <location>
        <begin position="1199"/>
        <end position="1221"/>
    </location>
</feature>
<dbReference type="GO" id="GO:0008270">
    <property type="term" value="F:zinc ion binding"/>
    <property type="evidence" value="ECO:0007669"/>
    <property type="project" value="UniProtKB-KW"/>
</dbReference>
<feature type="compositionally biased region" description="Acidic residues" evidence="2">
    <location>
        <begin position="423"/>
        <end position="432"/>
    </location>
</feature>
<feature type="region of interest" description="Disordered" evidence="2">
    <location>
        <begin position="228"/>
        <end position="332"/>
    </location>
</feature>
<gene>
    <name evidence="4" type="ORF">g.23916</name>
</gene>
<feature type="domain" description="C2H2-type" evidence="3">
    <location>
        <begin position="1188"/>
        <end position="1217"/>
    </location>
</feature>
<name>A0A1B6JHQ6_9HEMI</name>
<feature type="region of interest" description="Disordered" evidence="2">
    <location>
        <begin position="921"/>
        <end position="952"/>
    </location>
</feature>
<dbReference type="PANTHER" id="PTHR15021:SF0">
    <property type="entry name" value="DISCO-RELATED, ISOFORM A-RELATED"/>
    <property type="match status" value="1"/>
</dbReference>
<feature type="compositionally biased region" description="Basic and acidic residues" evidence="2">
    <location>
        <begin position="1146"/>
        <end position="1155"/>
    </location>
</feature>
<evidence type="ECO:0000313" key="4">
    <source>
        <dbReference type="EMBL" id="JAS98790.1"/>
    </source>
</evidence>
<feature type="non-terminal residue" evidence="4">
    <location>
        <position position="1"/>
    </location>
</feature>
<protein>
    <recommendedName>
        <fullName evidence="3">C2H2-type domain-containing protein</fullName>
    </recommendedName>
</protein>
<dbReference type="Gene3D" id="3.30.160.60">
    <property type="entry name" value="Classic Zinc Finger"/>
    <property type="match status" value="2"/>
</dbReference>
<dbReference type="SMART" id="SM00355">
    <property type="entry name" value="ZnF_C2H2"/>
    <property type="match status" value="6"/>
</dbReference>
<dbReference type="GO" id="GO:0005634">
    <property type="term" value="C:nucleus"/>
    <property type="evidence" value="ECO:0007669"/>
    <property type="project" value="TreeGrafter"/>
</dbReference>
<dbReference type="PROSITE" id="PS00028">
    <property type="entry name" value="ZINC_FINGER_C2H2_1"/>
    <property type="match status" value="3"/>
</dbReference>
<feature type="domain" description="C2H2-type" evidence="3">
    <location>
        <begin position="973"/>
        <end position="996"/>
    </location>
</feature>